<dbReference type="Pfam" id="PF08281">
    <property type="entry name" value="Sigma70_r4_2"/>
    <property type="match status" value="1"/>
</dbReference>
<dbReference type="GO" id="GO:0003677">
    <property type="term" value="F:DNA binding"/>
    <property type="evidence" value="ECO:0007669"/>
    <property type="project" value="InterPro"/>
</dbReference>
<dbReference type="SMART" id="SM00028">
    <property type="entry name" value="TPR"/>
    <property type="match status" value="1"/>
</dbReference>
<keyword evidence="1" id="KW-0802">TPR repeat</keyword>
<dbReference type="Gene3D" id="1.10.10.10">
    <property type="entry name" value="Winged helix-like DNA-binding domain superfamily/Winged helix DNA-binding domain"/>
    <property type="match status" value="1"/>
</dbReference>
<feature type="domain" description="DUF6596" evidence="4">
    <location>
        <begin position="205"/>
        <end position="303"/>
    </location>
</feature>
<organism evidence="5 6">
    <name type="scientific">Ulvibacterium marinum</name>
    <dbReference type="NCBI Taxonomy" id="2419782"/>
    <lineage>
        <taxon>Bacteria</taxon>
        <taxon>Pseudomonadati</taxon>
        <taxon>Bacteroidota</taxon>
        <taxon>Flavobacteriia</taxon>
        <taxon>Flavobacteriales</taxon>
        <taxon>Flavobacteriaceae</taxon>
        <taxon>Ulvibacterium</taxon>
    </lineage>
</organism>
<feature type="domain" description="RNA polymerase sigma factor 70 region 4 type 2" evidence="3">
    <location>
        <begin position="137"/>
        <end position="184"/>
    </location>
</feature>
<feature type="domain" description="RNA polymerase sigma-70 region 2" evidence="2">
    <location>
        <begin position="35"/>
        <end position="100"/>
    </location>
</feature>
<evidence type="ECO:0000313" key="6">
    <source>
        <dbReference type="Proteomes" id="UP000276603"/>
    </source>
</evidence>
<evidence type="ECO:0000259" key="4">
    <source>
        <dbReference type="Pfam" id="PF20239"/>
    </source>
</evidence>
<evidence type="ECO:0000313" key="5">
    <source>
        <dbReference type="EMBL" id="RKN79490.1"/>
    </source>
</evidence>
<name>A0A3B0C2Y4_9FLAO</name>
<dbReference type="Pfam" id="PF04542">
    <property type="entry name" value="Sigma70_r2"/>
    <property type="match status" value="1"/>
</dbReference>
<dbReference type="Proteomes" id="UP000276603">
    <property type="component" value="Unassembled WGS sequence"/>
</dbReference>
<dbReference type="PROSITE" id="PS50005">
    <property type="entry name" value="TPR"/>
    <property type="match status" value="1"/>
</dbReference>
<evidence type="ECO:0000259" key="2">
    <source>
        <dbReference type="Pfam" id="PF04542"/>
    </source>
</evidence>
<dbReference type="PANTHER" id="PTHR47756">
    <property type="entry name" value="BLL6612 PROTEIN-RELATED"/>
    <property type="match status" value="1"/>
</dbReference>
<dbReference type="InterPro" id="IPR019734">
    <property type="entry name" value="TPR_rpt"/>
</dbReference>
<accession>A0A3B0C2Y4</accession>
<dbReference type="Pfam" id="PF20239">
    <property type="entry name" value="DUF6596"/>
    <property type="match status" value="1"/>
</dbReference>
<dbReference type="NCBIfam" id="TIGR02937">
    <property type="entry name" value="sigma70-ECF"/>
    <property type="match status" value="1"/>
</dbReference>
<evidence type="ECO:0000259" key="3">
    <source>
        <dbReference type="Pfam" id="PF08281"/>
    </source>
</evidence>
<dbReference type="InterPro" id="IPR046531">
    <property type="entry name" value="DUF6596"/>
</dbReference>
<protein>
    <submittedName>
        <fullName evidence="5">Sigma-70 family RNA polymerase sigma factor</fullName>
    </submittedName>
</protein>
<keyword evidence="6" id="KW-1185">Reference proteome</keyword>
<dbReference type="PANTHER" id="PTHR47756:SF2">
    <property type="entry name" value="BLL6612 PROTEIN"/>
    <property type="match status" value="1"/>
</dbReference>
<dbReference type="InterPro" id="IPR013325">
    <property type="entry name" value="RNA_pol_sigma_r2"/>
</dbReference>
<dbReference type="InterPro" id="IPR014284">
    <property type="entry name" value="RNA_pol_sigma-70_dom"/>
</dbReference>
<dbReference type="GO" id="GO:0006352">
    <property type="term" value="P:DNA-templated transcription initiation"/>
    <property type="evidence" value="ECO:0007669"/>
    <property type="project" value="InterPro"/>
</dbReference>
<dbReference type="InterPro" id="IPR007627">
    <property type="entry name" value="RNA_pol_sigma70_r2"/>
</dbReference>
<dbReference type="GO" id="GO:0016987">
    <property type="term" value="F:sigma factor activity"/>
    <property type="evidence" value="ECO:0007669"/>
    <property type="project" value="InterPro"/>
</dbReference>
<proteinExistence type="predicted"/>
<dbReference type="InterPro" id="IPR036388">
    <property type="entry name" value="WH-like_DNA-bd_sf"/>
</dbReference>
<dbReference type="EMBL" id="RBCJ01000003">
    <property type="protein sequence ID" value="RKN79490.1"/>
    <property type="molecule type" value="Genomic_DNA"/>
</dbReference>
<reference evidence="5 6" key="1">
    <citation type="submission" date="2018-10" db="EMBL/GenBank/DDBJ databases">
        <title>Ulvibacterium marinum gen. nov., sp. nov., a novel marine bacterium of the family Flavobacteriaceae, isolated from a culture of the green alga Ulva prolifera.</title>
        <authorList>
            <person name="Zhang Z."/>
        </authorList>
    </citation>
    <scope>NUCLEOTIDE SEQUENCE [LARGE SCALE GENOMIC DNA]</scope>
    <source>
        <strain evidence="5 6">CCMM003</strain>
    </source>
</reference>
<dbReference type="InterPro" id="IPR013249">
    <property type="entry name" value="RNA_pol_sigma70_r4_t2"/>
</dbReference>
<gene>
    <name evidence="5" type="ORF">D7Z94_14385</name>
</gene>
<dbReference type="Gene3D" id="1.10.1740.10">
    <property type="match status" value="1"/>
</dbReference>
<dbReference type="SUPFAM" id="SSF48452">
    <property type="entry name" value="TPR-like"/>
    <property type="match status" value="1"/>
</dbReference>
<dbReference type="AlphaFoldDB" id="A0A3B0C2Y4"/>
<dbReference type="SUPFAM" id="SSF88659">
    <property type="entry name" value="Sigma3 and sigma4 domains of RNA polymerase sigma factors"/>
    <property type="match status" value="1"/>
</dbReference>
<dbReference type="Gene3D" id="1.25.40.10">
    <property type="entry name" value="Tetratricopeptide repeat domain"/>
    <property type="match status" value="1"/>
</dbReference>
<dbReference type="InterPro" id="IPR011990">
    <property type="entry name" value="TPR-like_helical_dom_sf"/>
</dbReference>
<comment type="caution">
    <text evidence="5">The sequence shown here is derived from an EMBL/GenBank/DDBJ whole genome shotgun (WGS) entry which is preliminary data.</text>
</comment>
<sequence length="438" mass="50441">MNFKYPLDPCIKVQMNMSFQNEEVKVVIETMFRTQYGKMVSYLTSKFGLGFLEDAEDIVQETLFTAFQKWAFVGIPENPEAWIFVVARNKAYNLVKKEQKSSDLDVEKLVGEFSENEDRIFLNREIEDNMLRIILVCCNLKLPIESKVVFILSCLCGFSRKELSQALLVQEETIKKRLFRAKRAIRSQNLSLTTADEKTLKNQAGAICSILYILFNQGYNSSSRKNVLNKDICFEAMRLTKLLLNHFPKDPKIHALFALMCLHSARFMSRMDENGAIVLFRDQDRNLWNTELIKSGIHHLARASSGEVITAYHFEAAIAAEHCTANNLGETNWAFVLQQYQRLYQLKPTPIILLNMAIVKSMMGRTEEAINELLLLQDNPQLNTNYLLYASLGELLGLQKKYEQAIAAFDHAMELTRSFQERMLLGKKKTHIEFLKKS</sequence>
<feature type="repeat" description="TPR" evidence="1">
    <location>
        <begin position="386"/>
        <end position="419"/>
    </location>
</feature>
<dbReference type="InterPro" id="IPR013324">
    <property type="entry name" value="RNA_pol_sigma_r3/r4-like"/>
</dbReference>
<evidence type="ECO:0000256" key="1">
    <source>
        <dbReference type="PROSITE-ProRule" id="PRU00339"/>
    </source>
</evidence>
<dbReference type="SUPFAM" id="SSF88946">
    <property type="entry name" value="Sigma2 domain of RNA polymerase sigma factors"/>
    <property type="match status" value="1"/>
</dbReference>